<gene>
    <name evidence="2" type="ORF">RM445_07270</name>
</gene>
<feature type="transmembrane region" description="Helical" evidence="1">
    <location>
        <begin position="12"/>
        <end position="35"/>
    </location>
</feature>
<evidence type="ECO:0000313" key="3">
    <source>
        <dbReference type="Proteomes" id="UP001183202"/>
    </source>
</evidence>
<keyword evidence="1" id="KW-0472">Membrane</keyword>
<evidence type="ECO:0000256" key="1">
    <source>
        <dbReference type="SAM" id="Phobius"/>
    </source>
</evidence>
<comment type="caution">
    <text evidence="2">The sequence shown here is derived from an EMBL/GenBank/DDBJ whole genome shotgun (WGS) entry which is preliminary data.</text>
</comment>
<dbReference type="PANTHER" id="PTHR42305">
    <property type="entry name" value="MEMBRANE PROTEIN RV1733C-RELATED"/>
    <property type="match status" value="1"/>
</dbReference>
<dbReference type="InterPro" id="IPR039708">
    <property type="entry name" value="MT1774/Rv1733c-like"/>
</dbReference>
<keyword evidence="3" id="KW-1185">Reference proteome</keyword>
<dbReference type="Proteomes" id="UP001183202">
    <property type="component" value="Unassembled WGS sequence"/>
</dbReference>
<proteinExistence type="predicted"/>
<dbReference type="PANTHER" id="PTHR42305:SF1">
    <property type="entry name" value="MEMBRANE PROTEIN RV1733C-RELATED"/>
    <property type="match status" value="1"/>
</dbReference>
<sequence>MSRRRTDRVEDLVAWLLTCLGLLAVLGSVLVGHAAHGAALGRDGAPIPIRAVLLDDAPARSAAHQRVPAGRHRVPVAWTGVDGIVHVVEVTVPPALPAGSSVTVWLDRTGRVVADPSERTAQAVAFGISAGLTVIALTWAVLALLWSAVCRVTAACNDAGWTREWARVEPRWRHMAR</sequence>
<name>A0ABU2N5W3_9PSEU</name>
<reference evidence="3" key="1">
    <citation type="submission" date="2023-07" db="EMBL/GenBank/DDBJ databases">
        <title>30 novel species of actinomycetes from the DSMZ collection.</title>
        <authorList>
            <person name="Nouioui I."/>
        </authorList>
    </citation>
    <scope>NUCLEOTIDE SEQUENCE [LARGE SCALE GENOMIC DNA]</scope>
    <source>
        <strain evidence="3">DSM 45834</strain>
    </source>
</reference>
<accession>A0ABU2N5W3</accession>
<dbReference type="EMBL" id="JAVREJ010000003">
    <property type="protein sequence ID" value="MDT0349325.1"/>
    <property type="molecule type" value="Genomic_DNA"/>
</dbReference>
<dbReference type="RefSeq" id="WP_311555327.1">
    <property type="nucleotide sequence ID" value="NZ_JAVREJ010000003.1"/>
</dbReference>
<evidence type="ECO:0000313" key="2">
    <source>
        <dbReference type="EMBL" id="MDT0349325.1"/>
    </source>
</evidence>
<feature type="transmembrane region" description="Helical" evidence="1">
    <location>
        <begin position="123"/>
        <end position="146"/>
    </location>
</feature>
<keyword evidence="1" id="KW-0812">Transmembrane</keyword>
<organism evidence="2 3">
    <name type="scientific">Pseudonocardia charpentierae</name>
    <dbReference type="NCBI Taxonomy" id="3075545"/>
    <lineage>
        <taxon>Bacteria</taxon>
        <taxon>Bacillati</taxon>
        <taxon>Actinomycetota</taxon>
        <taxon>Actinomycetes</taxon>
        <taxon>Pseudonocardiales</taxon>
        <taxon>Pseudonocardiaceae</taxon>
        <taxon>Pseudonocardia</taxon>
    </lineage>
</organism>
<keyword evidence="1" id="KW-1133">Transmembrane helix</keyword>
<protein>
    <submittedName>
        <fullName evidence="2">Uncharacterized protein</fullName>
    </submittedName>
</protein>